<organism evidence="2">
    <name type="scientific">uncultured bacterium</name>
    <name type="common">gcode 4</name>
    <dbReference type="NCBI Taxonomy" id="1234023"/>
    <lineage>
        <taxon>Bacteria</taxon>
        <taxon>environmental samples</taxon>
    </lineage>
</organism>
<accession>K2F733</accession>
<feature type="chain" id="PRO_5017188521" evidence="1">
    <location>
        <begin position="27"/>
        <end position="209"/>
    </location>
</feature>
<comment type="caution">
    <text evidence="2">The sequence shown here is derived from an EMBL/GenBank/DDBJ whole genome shotgun (WGS) entry which is preliminary data.</text>
</comment>
<name>K2F733_9BACT</name>
<dbReference type="AlphaFoldDB" id="K2F733"/>
<sequence length="209" mass="24732">MKKKYKFIAYIIASAFLILNIFQVNALSDEENSLDKTKYTQTQLNTVLSIKWLFTLYYNIIWEWAPKSYKYIKLNFKNIEANTPIYEALQKWVYYDLIKNKVVDLNLSRNASEGLFNTMLTANFWESFSYERKGLTLNKFLDIMQELKDSSLDSNNNSTTSNSYKIEEASNFPILNDVYLKLRFNHYNSASFNDEELLRWAIKWMADAT</sequence>
<evidence type="ECO:0000313" key="2">
    <source>
        <dbReference type="EMBL" id="EKE26951.1"/>
    </source>
</evidence>
<protein>
    <submittedName>
        <fullName evidence="2">Uncharacterized protein</fullName>
    </submittedName>
</protein>
<evidence type="ECO:0000256" key="1">
    <source>
        <dbReference type="SAM" id="SignalP"/>
    </source>
</evidence>
<reference evidence="2" key="1">
    <citation type="journal article" date="2012" name="Science">
        <title>Fermentation, hydrogen, and sulfur metabolism in multiple uncultivated bacterial phyla.</title>
        <authorList>
            <person name="Wrighton K.C."/>
            <person name="Thomas B.C."/>
            <person name="Sharon I."/>
            <person name="Miller C.S."/>
            <person name="Castelle C.J."/>
            <person name="VerBerkmoes N.C."/>
            <person name="Wilkins M.J."/>
            <person name="Hettich R.L."/>
            <person name="Lipton M.S."/>
            <person name="Williams K.H."/>
            <person name="Long P.E."/>
            <person name="Banfield J.F."/>
        </authorList>
    </citation>
    <scope>NUCLEOTIDE SEQUENCE [LARGE SCALE GENOMIC DNA]</scope>
</reference>
<keyword evidence="1" id="KW-0732">Signal</keyword>
<gene>
    <name evidence="2" type="ORF">ACD_4C00109G0003</name>
</gene>
<feature type="non-terminal residue" evidence="2">
    <location>
        <position position="209"/>
    </location>
</feature>
<feature type="signal peptide" evidence="1">
    <location>
        <begin position="1"/>
        <end position="26"/>
    </location>
</feature>
<proteinExistence type="predicted"/>
<dbReference type="EMBL" id="AMFJ01000625">
    <property type="protein sequence ID" value="EKE26951.1"/>
    <property type="molecule type" value="Genomic_DNA"/>
</dbReference>